<proteinExistence type="predicted"/>
<keyword evidence="1" id="KW-0472">Membrane</keyword>
<dbReference type="PANTHER" id="PTHR40400">
    <property type="entry name" value="SLR1512 PROTEIN"/>
    <property type="match status" value="1"/>
</dbReference>
<accession>A0A6J7GRF4</accession>
<sequence length="119" mass="11910">MLFLLQLGLMVGSRLDTLRSAGPWLPVFALIMPLIGGSLGAFTGIAVGMSVGGATMLAILTASASYIAAPAAVSLAMPKANLPVALAASLGITFPFNLLIGLPLYVAAATIWKAVLGGA</sequence>
<dbReference type="Pfam" id="PF05982">
    <property type="entry name" value="Sbt_1"/>
    <property type="match status" value="1"/>
</dbReference>
<gene>
    <name evidence="2" type="ORF">UFOPK3516_01389</name>
</gene>
<protein>
    <submittedName>
        <fullName evidence="2">Unannotated protein</fullName>
    </submittedName>
</protein>
<evidence type="ECO:0000256" key="1">
    <source>
        <dbReference type="SAM" id="Phobius"/>
    </source>
</evidence>
<reference evidence="2" key="1">
    <citation type="submission" date="2020-05" db="EMBL/GenBank/DDBJ databases">
        <authorList>
            <person name="Chiriac C."/>
            <person name="Salcher M."/>
            <person name="Ghai R."/>
            <person name="Kavagutti S V."/>
        </authorList>
    </citation>
    <scope>NUCLEOTIDE SEQUENCE</scope>
</reference>
<dbReference type="PANTHER" id="PTHR40400:SF1">
    <property type="entry name" value="SLR1512 PROTEIN"/>
    <property type="match status" value="1"/>
</dbReference>
<keyword evidence="1" id="KW-1133">Transmembrane helix</keyword>
<evidence type="ECO:0000313" key="2">
    <source>
        <dbReference type="EMBL" id="CAB4909308.1"/>
    </source>
</evidence>
<dbReference type="AlphaFoldDB" id="A0A6J7GRF4"/>
<feature type="transmembrane region" description="Helical" evidence="1">
    <location>
        <begin position="82"/>
        <end position="106"/>
    </location>
</feature>
<name>A0A6J7GRF4_9ZZZZ</name>
<dbReference type="EMBL" id="CAFBMB010000146">
    <property type="protein sequence ID" value="CAB4909308.1"/>
    <property type="molecule type" value="Genomic_DNA"/>
</dbReference>
<feature type="transmembrane region" description="Helical" evidence="1">
    <location>
        <begin position="24"/>
        <end position="47"/>
    </location>
</feature>
<keyword evidence="1" id="KW-0812">Transmembrane</keyword>
<dbReference type="InterPro" id="IPR010293">
    <property type="entry name" value="Sbt_1"/>
</dbReference>
<feature type="transmembrane region" description="Helical" evidence="1">
    <location>
        <begin position="54"/>
        <end position="76"/>
    </location>
</feature>
<organism evidence="2">
    <name type="scientific">freshwater metagenome</name>
    <dbReference type="NCBI Taxonomy" id="449393"/>
    <lineage>
        <taxon>unclassified sequences</taxon>
        <taxon>metagenomes</taxon>
        <taxon>ecological metagenomes</taxon>
    </lineage>
</organism>